<evidence type="ECO:0000313" key="2">
    <source>
        <dbReference type="Proteomes" id="UP000477070"/>
    </source>
</evidence>
<dbReference type="Proteomes" id="UP000477070">
    <property type="component" value="Unassembled WGS sequence"/>
</dbReference>
<dbReference type="AlphaFoldDB" id="A0A6B0HSQ0"/>
<comment type="caution">
    <text evidence="1">The sequence shown here is derived from an EMBL/GenBank/DDBJ whole genome shotgun (WGS) entry which is preliminary data.</text>
</comment>
<organism evidence="1 2">
    <name type="scientific">Helicobacter saguini</name>
    <dbReference type="NCBI Taxonomy" id="1548018"/>
    <lineage>
        <taxon>Bacteria</taxon>
        <taxon>Pseudomonadati</taxon>
        <taxon>Campylobacterota</taxon>
        <taxon>Epsilonproteobacteria</taxon>
        <taxon>Campylobacterales</taxon>
        <taxon>Helicobacteraceae</taxon>
        <taxon>Helicobacter</taxon>
    </lineage>
</organism>
<dbReference type="EMBL" id="QBIU01000001">
    <property type="protein sequence ID" value="MWV69517.1"/>
    <property type="molecule type" value="Genomic_DNA"/>
</dbReference>
<protein>
    <submittedName>
        <fullName evidence="1">Uncharacterized protein</fullName>
    </submittedName>
</protein>
<proteinExistence type="predicted"/>
<evidence type="ECO:0000313" key="1">
    <source>
        <dbReference type="EMBL" id="MWV69517.1"/>
    </source>
</evidence>
<sequence length="45" mass="5441">MKNRLNDGLKYLWNLKDDFAFSFANLHNNFFGYSWYNALYKNTGK</sequence>
<gene>
    <name evidence="1" type="ORF">DCO61_05715</name>
</gene>
<reference evidence="1 2" key="1">
    <citation type="submission" date="2019-12" db="EMBL/GenBank/DDBJ databases">
        <title>Multi-Generational Helicobacter saguini Isolates.</title>
        <authorList>
            <person name="Mannion A."/>
            <person name="Shen Z."/>
            <person name="Fox J.G."/>
        </authorList>
    </citation>
    <scope>NUCLEOTIDE SEQUENCE [LARGE SCALE GENOMIC DNA]</scope>
    <source>
        <strain evidence="2">16-048 (F4)</strain>
    </source>
</reference>
<dbReference type="RefSeq" id="WP_160659314.1">
    <property type="nucleotide sequence ID" value="NZ_JRMP02000019.1"/>
</dbReference>
<name>A0A6B0HSQ0_9HELI</name>
<accession>A0A6B0HSQ0</accession>